<dbReference type="RefSeq" id="WP_340336372.1">
    <property type="nucleotide sequence ID" value="NZ_JBBKZS010000006.1"/>
</dbReference>
<gene>
    <name evidence="2" type="ORF">WKW79_17130</name>
</gene>
<keyword evidence="3" id="KW-1185">Reference proteome</keyword>
<accession>A0ABU8X907</accession>
<dbReference type="Gene3D" id="1.10.260.40">
    <property type="entry name" value="lambda repressor-like DNA-binding domains"/>
    <property type="match status" value="1"/>
</dbReference>
<sequence length="137" mass="15008">MLDPIAFVIITLMGTLKSISGSEKNAKAANVSPIPLPVERALLKLGSDISLARRRRRLSQESLAVRIGASLSTVRRMEKGSASTPLVFLARTLHVFSELPRFESLLDTAKDDIGLTLMDKDLPQRIRTRKKPTSGAL</sequence>
<comment type="caution">
    <text evidence="2">The sequence shown here is derived from an EMBL/GenBank/DDBJ whole genome shotgun (WGS) entry which is preliminary data.</text>
</comment>
<evidence type="ECO:0000259" key="1">
    <source>
        <dbReference type="PROSITE" id="PS50943"/>
    </source>
</evidence>
<dbReference type="SUPFAM" id="SSF47413">
    <property type="entry name" value="lambda repressor-like DNA-binding domains"/>
    <property type="match status" value="1"/>
</dbReference>
<reference evidence="2 3" key="1">
    <citation type="submission" date="2024-03" db="EMBL/GenBank/DDBJ databases">
        <title>Novel species of the genus Variovorax.</title>
        <authorList>
            <person name="Liu Q."/>
            <person name="Xin Y.-H."/>
        </authorList>
    </citation>
    <scope>NUCLEOTIDE SEQUENCE [LARGE SCALE GENOMIC DNA]</scope>
    <source>
        <strain evidence="2 3">KACC 18901</strain>
    </source>
</reference>
<evidence type="ECO:0000313" key="3">
    <source>
        <dbReference type="Proteomes" id="UP001367030"/>
    </source>
</evidence>
<organism evidence="2 3">
    <name type="scientific">Variovorax robiniae</name>
    <dbReference type="NCBI Taxonomy" id="1836199"/>
    <lineage>
        <taxon>Bacteria</taxon>
        <taxon>Pseudomonadati</taxon>
        <taxon>Pseudomonadota</taxon>
        <taxon>Betaproteobacteria</taxon>
        <taxon>Burkholderiales</taxon>
        <taxon>Comamonadaceae</taxon>
        <taxon>Variovorax</taxon>
    </lineage>
</organism>
<dbReference type="InterPro" id="IPR010982">
    <property type="entry name" value="Lambda_DNA-bd_dom_sf"/>
</dbReference>
<feature type="domain" description="HTH cro/C1-type" evidence="1">
    <location>
        <begin position="49"/>
        <end position="99"/>
    </location>
</feature>
<name>A0ABU8X907_9BURK</name>
<protein>
    <submittedName>
        <fullName evidence="2">Helix-turn-helix domain-containing protein</fullName>
    </submittedName>
</protein>
<dbReference type="InterPro" id="IPR001387">
    <property type="entry name" value="Cro/C1-type_HTH"/>
</dbReference>
<dbReference type="Pfam" id="PF13560">
    <property type="entry name" value="HTH_31"/>
    <property type="match status" value="1"/>
</dbReference>
<dbReference type="Proteomes" id="UP001367030">
    <property type="component" value="Unassembled WGS sequence"/>
</dbReference>
<dbReference type="PROSITE" id="PS50943">
    <property type="entry name" value="HTH_CROC1"/>
    <property type="match status" value="1"/>
</dbReference>
<dbReference type="EMBL" id="JBBKZS010000006">
    <property type="protein sequence ID" value="MEJ8856307.1"/>
    <property type="molecule type" value="Genomic_DNA"/>
</dbReference>
<dbReference type="CDD" id="cd00093">
    <property type="entry name" value="HTH_XRE"/>
    <property type="match status" value="1"/>
</dbReference>
<evidence type="ECO:0000313" key="2">
    <source>
        <dbReference type="EMBL" id="MEJ8856307.1"/>
    </source>
</evidence>
<proteinExistence type="predicted"/>